<evidence type="ECO:0000256" key="3">
    <source>
        <dbReference type="ARBA" id="ARBA00023125"/>
    </source>
</evidence>
<dbReference type="CDD" id="cd01189">
    <property type="entry name" value="INT_ICEBs1_C_like"/>
    <property type="match status" value="1"/>
</dbReference>
<evidence type="ECO:0000259" key="8">
    <source>
        <dbReference type="PROSITE" id="PS51900"/>
    </source>
</evidence>
<keyword evidence="6" id="KW-0175">Coiled coil</keyword>
<dbReference type="Gene3D" id="1.10.150.130">
    <property type="match status" value="1"/>
</dbReference>
<comment type="similarity">
    <text evidence="1">Belongs to the 'phage' integrase family.</text>
</comment>
<evidence type="ECO:0000256" key="2">
    <source>
        <dbReference type="ARBA" id="ARBA00022908"/>
    </source>
</evidence>
<keyword evidence="3 5" id="KW-0238">DNA-binding</keyword>
<dbReference type="AlphaFoldDB" id="A0A1E7G1A4"/>
<dbReference type="InterPro" id="IPR011010">
    <property type="entry name" value="DNA_brk_join_enz"/>
</dbReference>
<dbReference type="PANTHER" id="PTHR30629:SF2">
    <property type="entry name" value="PROPHAGE INTEGRASE INTS-RELATED"/>
    <property type="match status" value="1"/>
</dbReference>
<dbReference type="Pfam" id="PF14659">
    <property type="entry name" value="Phage_int_SAM_3"/>
    <property type="match status" value="1"/>
</dbReference>
<accession>A0A1E7G1A4</accession>
<dbReference type="InterPro" id="IPR002104">
    <property type="entry name" value="Integrase_catalytic"/>
</dbReference>
<dbReference type="InterPro" id="IPR044068">
    <property type="entry name" value="CB"/>
</dbReference>
<dbReference type="Gene3D" id="1.10.443.10">
    <property type="entry name" value="Intergrase catalytic core"/>
    <property type="match status" value="1"/>
</dbReference>
<dbReference type="SUPFAM" id="SSF56349">
    <property type="entry name" value="DNA breaking-rejoining enzymes"/>
    <property type="match status" value="1"/>
</dbReference>
<dbReference type="EMBL" id="JMMZ01000035">
    <property type="protein sequence ID" value="OEU38727.1"/>
    <property type="molecule type" value="Genomic_DNA"/>
</dbReference>
<feature type="domain" description="Core-binding (CB)" evidence="8">
    <location>
        <begin position="67"/>
        <end position="145"/>
    </location>
</feature>
<sequence length="378" mass="44855">MFYKKLESGKYRFFEKFFDEHLKKWRQVTVTMNSKSRVSQSEARDRLSQKIDLIQSTADFAEEKTNLTIQEVFDDWQKIRKEELKPSTFHVGKMAFNTFLKRFGEMDIKEINPTQIQSFLFNSQLSPSTRSLRKNSFNLLFTYAKNVGYIEVNPIERVVLPKEKNTIEELKKKQNKFLNLEEMRIILEKNKPIEKDIRKLLIYEFLFLTGLRIGEVQALRWEDVDFEKKTLAVTHTLNHQGTSEKNRQLLSPKTINSYRTISINDRCLEILNYFYSYLADESFIFVNKHGDTYCYSILARHFKKVCQVLGKETSQRKYTLHMLRHSHISLLIEMGIPIKTIMERVGHSNEQMILQIYSHVTKKMEEDLANKLKDFSIL</sequence>
<dbReference type="GO" id="GO:0015074">
    <property type="term" value="P:DNA integration"/>
    <property type="evidence" value="ECO:0007669"/>
    <property type="project" value="UniProtKB-KW"/>
</dbReference>
<organism evidence="9">
    <name type="scientific">Lactococcus cremoris subsp. cremoris IBB477</name>
    <dbReference type="NCBI Taxonomy" id="1449093"/>
    <lineage>
        <taxon>Bacteria</taxon>
        <taxon>Bacillati</taxon>
        <taxon>Bacillota</taxon>
        <taxon>Bacilli</taxon>
        <taxon>Lactobacillales</taxon>
        <taxon>Streptococcaceae</taxon>
        <taxon>Lactococcus</taxon>
        <taxon>Lactococcus cremoris subsp. cremoris</taxon>
    </lineage>
</organism>
<evidence type="ECO:0000256" key="4">
    <source>
        <dbReference type="ARBA" id="ARBA00023172"/>
    </source>
</evidence>
<dbReference type="InterPro" id="IPR004107">
    <property type="entry name" value="Integrase_SAM-like_N"/>
</dbReference>
<comment type="caution">
    <text evidence="9">The sequence shown here is derived from an EMBL/GenBank/DDBJ whole genome shotgun (WGS) entry which is preliminary data.</text>
</comment>
<protein>
    <submittedName>
        <fullName evidence="9">Integrase</fullName>
    </submittedName>
</protein>
<keyword evidence="2" id="KW-0229">DNA integration</keyword>
<dbReference type="GO" id="GO:0006310">
    <property type="term" value="P:DNA recombination"/>
    <property type="evidence" value="ECO:0007669"/>
    <property type="project" value="UniProtKB-KW"/>
</dbReference>
<dbReference type="InterPro" id="IPR013762">
    <property type="entry name" value="Integrase-like_cat_sf"/>
</dbReference>
<dbReference type="PROSITE" id="PS51898">
    <property type="entry name" value="TYR_RECOMBINASE"/>
    <property type="match status" value="1"/>
</dbReference>
<gene>
    <name evidence="9" type="ORF">AJ89_13125</name>
</gene>
<evidence type="ECO:0000256" key="6">
    <source>
        <dbReference type="SAM" id="Coils"/>
    </source>
</evidence>
<feature type="domain" description="Tyr recombinase" evidence="7">
    <location>
        <begin position="173"/>
        <end position="370"/>
    </location>
</feature>
<dbReference type="PROSITE" id="PS51900">
    <property type="entry name" value="CB"/>
    <property type="match status" value="1"/>
</dbReference>
<evidence type="ECO:0000259" key="7">
    <source>
        <dbReference type="PROSITE" id="PS51898"/>
    </source>
</evidence>
<reference evidence="9" key="1">
    <citation type="journal article" date="2016" name="Appl. Microbiol. Biotechnol.">
        <title>Adhesion of the genome-sequenced Lactococcus lactis subsp. cremoris IBB477 strain is mediated by specific molecular determinants.</title>
        <authorList>
            <person name="Radziwill-Bienkowska J.M."/>
            <person name="Le D.T."/>
            <person name="Szczesny P."/>
            <person name="Duviau M.P."/>
            <person name="Aleksandrzak-Piekarczyk T."/>
            <person name="Loubiere P."/>
            <person name="Mercier-Bonin M."/>
            <person name="Bardowski J.K."/>
            <person name="Kowalczyk M."/>
        </authorList>
    </citation>
    <scope>NUCLEOTIDE SEQUENCE [LARGE SCALE GENOMIC DNA]</scope>
    <source>
        <strain evidence="9">IBB477</strain>
    </source>
</reference>
<dbReference type="RefSeq" id="WP_075070635.1">
    <property type="nucleotide sequence ID" value="NZ_CM007353.1"/>
</dbReference>
<dbReference type="InterPro" id="IPR050808">
    <property type="entry name" value="Phage_Integrase"/>
</dbReference>
<dbReference type="GO" id="GO:0003677">
    <property type="term" value="F:DNA binding"/>
    <property type="evidence" value="ECO:0007669"/>
    <property type="project" value="UniProtKB-UniRule"/>
</dbReference>
<name>A0A1E7G1A4_LACLC</name>
<proteinExistence type="inferred from homology"/>
<evidence type="ECO:0000256" key="5">
    <source>
        <dbReference type="PROSITE-ProRule" id="PRU01248"/>
    </source>
</evidence>
<evidence type="ECO:0000256" key="1">
    <source>
        <dbReference type="ARBA" id="ARBA00008857"/>
    </source>
</evidence>
<keyword evidence="4" id="KW-0233">DNA recombination</keyword>
<dbReference type="InterPro" id="IPR010998">
    <property type="entry name" value="Integrase_recombinase_N"/>
</dbReference>
<evidence type="ECO:0000313" key="9">
    <source>
        <dbReference type="EMBL" id="OEU38727.1"/>
    </source>
</evidence>
<dbReference type="PANTHER" id="PTHR30629">
    <property type="entry name" value="PROPHAGE INTEGRASE"/>
    <property type="match status" value="1"/>
</dbReference>
<dbReference type="Pfam" id="PF00589">
    <property type="entry name" value="Phage_integrase"/>
    <property type="match status" value="1"/>
</dbReference>
<feature type="coiled-coil region" evidence="6">
    <location>
        <begin position="163"/>
        <end position="190"/>
    </location>
</feature>
<dbReference type="Proteomes" id="UP000176236">
    <property type="component" value="Chromosome"/>
</dbReference>